<dbReference type="AlphaFoldDB" id="A0A7I8XM14"/>
<accession>A0A7I8XM14</accession>
<feature type="transmembrane region" description="Helical" evidence="1">
    <location>
        <begin position="266"/>
        <end position="291"/>
    </location>
</feature>
<keyword evidence="1" id="KW-1133">Transmembrane helix</keyword>
<gene>
    <name evidence="2" type="ORF">BXYJ_LOCUS2735</name>
</gene>
<dbReference type="Proteomes" id="UP000582659">
    <property type="component" value="Unassembled WGS sequence"/>
</dbReference>
<organism evidence="2 3">
    <name type="scientific">Bursaphelenchus xylophilus</name>
    <name type="common">Pinewood nematode worm</name>
    <name type="synonym">Aphelenchoides xylophilus</name>
    <dbReference type="NCBI Taxonomy" id="6326"/>
    <lineage>
        <taxon>Eukaryota</taxon>
        <taxon>Metazoa</taxon>
        <taxon>Ecdysozoa</taxon>
        <taxon>Nematoda</taxon>
        <taxon>Chromadorea</taxon>
        <taxon>Rhabditida</taxon>
        <taxon>Tylenchina</taxon>
        <taxon>Tylenchomorpha</taxon>
        <taxon>Aphelenchoidea</taxon>
        <taxon>Aphelenchoididae</taxon>
        <taxon>Bursaphelenchus</taxon>
    </lineage>
</organism>
<keyword evidence="3" id="KW-1185">Reference proteome</keyword>
<dbReference type="Gene3D" id="1.20.5.510">
    <property type="entry name" value="Single helix bin"/>
    <property type="match status" value="1"/>
</dbReference>
<proteinExistence type="predicted"/>
<dbReference type="Proteomes" id="UP000659654">
    <property type="component" value="Unassembled WGS sequence"/>
</dbReference>
<keyword evidence="1" id="KW-0472">Membrane</keyword>
<dbReference type="EMBL" id="CAJFDI010000001">
    <property type="protein sequence ID" value="CAD5212069.1"/>
    <property type="molecule type" value="Genomic_DNA"/>
</dbReference>
<evidence type="ECO:0000313" key="3">
    <source>
        <dbReference type="Proteomes" id="UP000659654"/>
    </source>
</evidence>
<protein>
    <submittedName>
        <fullName evidence="2">(pine wood nematode) hypothetical protein</fullName>
    </submittedName>
</protein>
<evidence type="ECO:0000313" key="2">
    <source>
        <dbReference type="EMBL" id="CAD5212069.1"/>
    </source>
</evidence>
<reference evidence="2" key="1">
    <citation type="submission" date="2020-09" db="EMBL/GenBank/DDBJ databases">
        <authorList>
            <person name="Kikuchi T."/>
        </authorList>
    </citation>
    <scope>NUCLEOTIDE SEQUENCE</scope>
    <source>
        <strain evidence="2">Ka4C1</strain>
    </source>
</reference>
<name>A0A7I8XM14_BURXY</name>
<comment type="caution">
    <text evidence="2">The sequence shown here is derived from an EMBL/GenBank/DDBJ whole genome shotgun (WGS) entry which is preliminary data.</text>
</comment>
<dbReference type="EMBL" id="CAJFCV020000001">
    <property type="protein sequence ID" value="CAG9089735.1"/>
    <property type="molecule type" value="Genomic_DNA"/>
</dbReference>
<sequence length="306" mass="34876">MATPSKAEFYSSITTFLQCLNLTTKFEGQVPNEFQVITHAMDNDGAFIRYTYNPSEKNLTHEKLDLVDKKTGLESYRIHLSLEEDELITAVSGSKDDMLCPVFNKVFERRYCAEKTFYEILGPDLVRVGCEDTPVLPFKLNGTHLAGYLPEILDQYNCSSKLAVFGDKIVFKNQGEDVCKEIDWAADRVWKPSECAKDDKFKLNSKNFLLFPLNYILIKFSVERCKQPDPEVTEYLNNTYINYLYNPNRRSSSEDVTVQDEPKTNWAMIGGGIGGALVFLLLLIGLTVFLIRRHKDKKGGPHVNPK</sequence>
<keyword evidence="1" id="KW-0812">Transmembrane</keyword>
<evidence type="ECO:0000256" key="1">
    <source>
        <dbReference type="SAM" id="Phobius"/>
    </source>
</evidence>